<dbReference type="PANTHER" id="PTHR11017:SF340">
    <property type="entry name" value="NB-ARC-RELATED"/>
    <property type="match status" value="1"/>
</dbReference>
<comment type="caution">
    <text evidence="1">The sequence shown here is derived from an EMBL/GenBank/DDBJ whole genome shotgun (WGS) entry which is preliminary data.</text>
</comment>
<dbReference type="SUPFAM" id="SSF52058">
    <property type="entry name" value="L domain-like"/>
    <property type="match status" value="1"/>
</dbReference>
<gene>
    <name evidence="1" type="ORF">QVD17_02655</name>
</gene>
<reference evidence="1" key="1">
    <citation type="journal article" date="2023" name="bioRxiv">
        <title>Improved chromosome-level genome assembly for marigold (Tagetes erecta).</title>
        <authorList>
            <person name="Jiang F."/>
            <person name="Yuan L."/>
            <person name="Wang S."/>
            <person name="Wang H."/>
            <person name="Xu D."/>
            <person name="Wang A."/>
            <person name="Fan W."/>
        </authorList>
    </citation>
    <scope>NUCLEOTIDE SEQUENCE</scope>
    <source>
        <strain evidence="1">WSJ</strain>
        <tissue evidence="1">Leaf</tissue>
    </source>
</reference>
<name>A0AAD8LD67_TARER</name>
<proteinExistence type="predicted"/>
<dbReference type="Gene3D" id="3.80.10.10">
    <property type="entry name" value="Ribonuclease Inhibitor"/>
    <property type="match status" value="2"/>
</dbReference>
<dbReference type="EMBL" id="JAUHHV010000001">
    <property type="protein sequence ID" value="KAK1436871.1"/>
    <property type="molecule type" value="Genomic_DNA"/>
</dbReference>
<evidence type="ECO:0000313" key="2">
    <source>
        <dbReference type="Proteomes" id="UP001229421"/>
    </source>
</evidence>
<dbReference type="PANTHER" id="PTHR11017">
    <property type="entry name" value="LEUCINE-RICH REPEAT-CONTAINING PROTEIN"/>
    <property type="match status" value="1"/>
</dbReference>
<sequence>MKNLRCLIVKTRRRVDLILSTIKMQKLAGSTVKKYDIDWCIFLSNELQYFNWDKYPARTPFPDTFQPNKLVVLKLSSKQTILWEGCCKYLPALKVLQLFDMQQLLHTPNFDGLPRLQELTLDCCNKLDKIHPSFENHTSLESLNILGCWKLKLPVKISQMKNLKTLELKACNLREGEIPYGIGELFNLQELHLNRNCFSRLDFSLSQLTQLKLLNVSYCYSLLELPELPSSLAVLKADYCKLQLSDNHWRLSWKL</sequence>
<keyword evidence="2" id="KW-1185">Reference proteome</keyword>
<protein>
    <submittedName>
        <fullName evidence="1">Uncharacterized protein</fullName>
    </submittedName>
</protein>
<dbReference type="GO" id="GO:0006952">
    <property type="term" value="P:defense response"/>
    <property type="evidence" value="ECO:0007669"/>
    <property type="project" value="InterPro"/>
</dbReference>
<dbReference type="Proteomes" id="UP001229421">
    <property type="component" value="Unassembled WGS sequence"/>
</dbReference>
<dbReference type="AlphaFoldDB" id="A0AAD8LD67"/>
<organism evidence="1 2">
    <name type="scientific">Tagetes erecta</name>
    <name type="common">African marigold</name>
    <dbReference type="NCBI Taxonomy" id="13708"/>
    <lineage>
        <taxon>Eukaryota</taxon>
        <taxon>Viridiplantae</taxon>
        <taxon>Streptophyta</taxon>
        <taxon>Embryophyta</taxon>
        <taxon>Tracheophyta</taxon>
        <taxon>Spermatophyta</taxon>
        <taxon>Magnoliopsida</taxon>
        <taxon>eudicotyledons</taxon>
        <taxon>Gunneridae</taxon>
        <taxon>Pentapetalae</taxon>
        <taxon>asterids</taxon>
        <taxon>campanulids</taxon>
        <taxon>Asterales</taxon>
        <taxon>Asteraceae</taxon>
        <taxon>Asteroideae</taxon>
        <taxon>Heliantheae alliance</taxon>
        <taxon>Tageteae</taxon>
        <taxon>Tagetes</taxon>
    </lineage>
</organism>
<evidence type="ECO:0000313" key="1">
    <source>
        <dbReference type="EMBL" id="KAK1436871.1"/>
    </source>
</evidence>
<dbReference type="InterPro" id="IPR044974">
    <property type="entry name" value="Disease_R_plants"/>
</dbReference>
<dbReference type="InterPro" id="IPR032675">
    <property type="entry name" value="LRR_dom_sf"/>
</dbReference>
<accession>A0AAD8LD67</accession>